<feature type="compositionally biased region" description="Basic residues" evidence="1">
    <location>
        <begin position="225"/>
        <end position="234"/>
    </location>
</feature>
<dbReference type="EMBL" id="CAJVPL010000786">
    <property type="protein sequence ID" value="CAG8529483.1"/>
    <property type="molecule type" value="Genomic_DNA"/>
</dbReference>
<dbReference type="AlphaFoldDB" id="A0A9N9FE71"/>
<feature type="region of interest" description="Disordered" evidence="1">
    <location>
        <begin position="81"/>
        <end position="234"/>
    </location>
</feature>
<evidence type="ECO:0000313" key="4">
    <source>
        <dbReference type="Proteomes" id="UP000789831"/>
    </source>
</evidence>
<reference evidence="3" key="1">
    <citation type="submission" date="2021-06" db="EMBL/GenBank/DDBJ databases">
        <authorList>
            <person name="Kallberg Y."/>
            <person name="Tangrot J."/>
            <person name="Rosling A."/>
        </authorList>
    </citation>
    <scope>NUCLEOTIDE SEQUENCE</scope>
    <source>
        <strain evidence="3">MT106</strain>
    </source>
</reference>
<feature type="compositionally biased region" description="Polar residues" evidence="1">
    <location>
        <begin position="86"/>
        <end position="97"/>
    </location>
</feature>
<feature type="region of interest" description="Disordered" evidence="1">
    <location>
        <begin position="396"/>
        <end position="415"/>
    </location>
</feature>
<evidence type="ECO:0000313" key="3">
    <source>
        <dbReference type="EMBL" id="CAG8529483.1"/>
    </source>
</evidence>
<comment type="caution">
    <text evidence="3">The sequence shown here is derived from an EMBL/GenBank/DDBJ whole genome shotgun (WGS) entry which is preliminary data.</text>
</comment>
<name>A0A9N9FE71_9GLOM</name>
<sequence length="683" mass="75747">MPPSKKTTTAIDKTPSVVTRSLRSSRKRENEMQDSPVPSDPLPKAASFMSIDDEEGVISTSSHSVGAVSLSTSFMSIDGEEGILNDNVNGQGESNPKQADDVVVLGESSLDGKSLRSNNKRSRNDDETNTDQTDDTQAKDNDKLITGSHNTPNAAKKLKRNDTDNVIKSGNFAPSETHTNPMEVEETVVDLNDNQNQAAMPDEPNSAQKIATKKGKSNPQSSPSSKRKTKKKKTREYEYLVTNTNSELVELDMRFFMKKIFSEKRYKKFTKEEKERLIRLVPSIDKEQITKKGPKKDKEKIEISEPVEIDEQAEVEYLMKYSGQSVNGPAEIAIESSPSSNVPVESASVASPFKDIVTGDGANLTVESAADATIDMVTIEDSDLAAENADIMTIDGSNLPAESASSTSTIEDHEKEPPAMFSKLDAKLTIINDDKRPKEKIRKYFFNDMQFYGCVKSFQEKLSWGHFDPKWIKKNEATQKRLRKTMDEDWKDLKFEAKWGHNLKPKGHMVAGDSASLSLQDLCKAAIIRAGDELHYRRSFVKVNIVVESIVNVVEIKPDGTMYVVNPKRQTSQLNAPQQPPVKQPAKRGRKTKNDTDAAVTATASSSTTNTSSASSNTTTIETPIAITKVTSLETKLLDDDGRVSKKQRPNGNANKNFRVIRAERDLGTIFVLRSEYYEKTRG</sequence>
<dbReference type="InterPro" id="IPR028020">
    <property type="entry name" value="ASX_DEUBAD_dom"/>
</dbReference>
<dbReference type="OrthoDB" id="2289918at2759"/>
<feature type="region of interest" description="Disordered" evidence="1">
    <location>
        <begin position="1"/>
        <end position="65"/>
    </location>
</feature>
<feature type="domain" description="ASX DEUBAD" evidence="2">
    <location>
        <begin position="434"/>
        <end position="501"/>
    </location>
</feature>
<feature type="compositionally biased region" description="Polar residues" evidence="1">
    <location>
        <begin position="166"/>
        <end position="180"/>
    </location>
</feature>
<dbReference type="Pfam" id="PF13919">
    <property type="entry name" value="ASXH"/>
    <property type="match status" value="2"/>
</dbReference>
<organism evidence="3 4">
    <name type="scientific">Ambispora gerdemannii</name>
    <dbReference type="NCBI Taxonomy" id="144530"/>
    <lineage>
        <taxon>Eukaryota</taxon>
        <taxon>Fungi</taxon>
        <taxon>Fungi incertae sedis</taxon>
        <taxon>Mucoromycota</taxon>
        <taxon>Glomeromycotina</taxon>
        <taxon>Glomeromycetes</taxon>
        <taxon>Archaeosporales</taxon>
        <taxon>Ambisporaceae</taxon>
        <taxon>Ambispora</taxon>
    </lineage>
</organism>
<evidence type="ECO:0000259" key="2">
    <source>
        <dbReference type="Pfam" id="PF13919"/>
    </source>
</evidence>
<feature type="compositionally biased region" description="Low complexity" evidence="1">
    <location>
        <begin position="597"/>
        <end position="618"/>
    </location>
</feature>
<keyword evidence="4" id="KW-1185">Reference proteome</keyword>
<proteinExistence type="predicted"/>
<feature type="region of interest" description="Disordered" evidence="1">
    <location>
        <begin position="569"/>
        <end position="618"/>
    </location>
</feature>
<feature type="compositionally biased region" description="Polar residues" evidence="1">
    <location>
        <begin position="1"/>
        <end position="22"/>
    </location>
</feature>
<gene>
    <name evidence="3" type="ORF">AGERDE_LOCUS5640</name>
</gene>
<accession>A0A9N9FE71</accession>
<dbReference type="Proteomes" id="UP000789831">
    <property type="component" value="Unassembled WGS sequence"/>
</dbReference>
<evidence type="ECO:0000256" key="1">
    <source>
        <dbReference type="SAM" id="MobiDB-lite"/>
    </source>
</evidence>
<feature type="domain" description="ASX DEUBAD" evidence="2">
    <location>
        <begin position="226"/>
        <end position="291"/>
    </location>
</feature>
<protein>
    <submittedName>
        <fullName evidence="3">4443_t:CDS:1</fullName>
    </submittedName>
</protein>